<dbReference type="AlphaFoldDB" id="A0A2L0F5Y6"/>
<dbReference type="EMBL" id="CP012673">
    <property type="protein sequence ID" value="AUX46911.1"/>
    <property type="molecule type" value="Genomic_DNA"/>
</dbReference>
<proteinExistence type="predicted"/>
<accession>A0A2L0F5Y6</accession>
<sequence length="435" mass="47489">MTAFWRGVRPRVDGLLCDLLGAIAPHSLLHVGDQLVLVHSHHYALFLEQTIFDALGGESRGVRRQAAFEAAQALLGPLYAERPGASPREKLELAAELFAAMGHGRLRFELSAEGGAVQAESLFHGTSYLAKYGGRVQNRMAVDAFAAGYCSAAASLAFPSDWGRLEADEVTCVARGDAVCTFLLTRRSERLRVGETLTRQGVESARVSWEFEGGAASEVRRTASAMSGELGALRCDERGLIPAYGVNLALLPVGYVDQKTFDTVHLIERRSPELVPVFEALVREAAQTGAFHLLGGMLSSPSFRAACGPAGRDQHVRLEQLLGLCRALGWGAFSAPEFQPGRVLSLRAPVTHESAYYAMKHGLATRGRLLFQQGTALAIMQLLHRVDFGIERPIDEDTYCGLFKIGTRFRVHETRSPLRGDDVCEVKVEAVEDRW</sequence>
<organism evidence="1 2">
    <name type="scientific">Sorangium cellulosum</name>
    <name type="common">Polyangium cellulosum</name>
    <dbReference type="NCBI Taxonomy" id="56"/>
    <lineage>
        <taxon>Bacteria</taxon>
        <taxon>Pseudomonadati</taxon>
        <taxon>Myxococcota</taxon>
        <taxon>Polyangia</taxon>
        <taxon>Polyangiales</taxon>
        <taxon>Polyangiaceae</taxon>
        <taxon>Sorangium</taxon>
    </lineage>
</organism>
<dbReference type="SUPFAM" id="SSF111126">
    <property type="entry name" value="Ligand-binding domain in the NO signalling and Golgi transport"/>
    <property type="match status" value="1"/>
</dbReference>
<dbReference type="Proteomes" id="UP000238348">
    <property type="component" value="Chromosome"/>
</dbReference>
<dbReference type="InterPro" id="IPR024096">
    <property type="entry name" value="NO_sig/Golgi_transp_ligand-bd"/>
</dbReference>
<name>A0A2L0F5Y6_SORCE</name>
<reference evidence="1 2" key="1">
    <citation type="submission" date="2015-09" db="EMBL/GenBank/DDBJ databases">
        <title>Sorangium comparison.</title>
        <authorList>
            <person name="Zaburannyi N."/>
            <person name="Bunk B."/>
            <person name="Overmann J."/>
            <person name="Mueller R."/>
        </authorList>
    </citation>
    <scope>NUCLEOTIDE SEQUENCE [LARGE SCALE GENOMIC DNA]</scope>
    <source>
        <strain evidence="1 2">So ce26</strain>
    </source>
</reference>
<dbReference type="OrthoDB" id="5486168at2"/>
<evidence type="ECO:0000313" key="1">
    <source>
        <dbReference type="EMBL" id="AUX46911.1"/>
    </source>
</evidence>
<protein>
    <recommendedName>
        <fullName evidence="3">4-vinyl reductase 4VR domain-containing protein</fullName>
    </recommendedName>
</protein>
<evidence type="ECO:0008006" key="3">
    <source>
        <dbReference type="Google" id="ProtNLM"/>
    </source>
</evidence>
<dbReference type="RefSeq" id="WP_104985016.1">
    <property type="nucleotide sequence ID" value="NZ_CP012673.1"/>
</dbReference>
<gene>
    <name evidence="1" type="ORF">SOCE26_084210</name>
</gene>
<evidence type="ECO:0000313" key="2">
    <source>
        <dbReference type="Proteomes" id="UP000238348"/>
    </source>
</evidence>
<dbReference type="Gene3D" id="3.30.1380.20">
    <property type="entry name" value="Trafficking protein particle complex subunit 3"/>
    <property type="match status" value="1"/>
</dbReference>